<evidence type="ECO:0000256" key="5">
    <source>
        <dbReference type="ARBA" id="ARBA00023136"/>
    </source>
</evidence>
<keyword evidence="5 6" id="KW-0472">Membrane</keyword>
<keyword evidence="2" id="KW-1003">Cell membrane</keyword>
<sequence>MTSSAYVVGGALAGLAGVIAASRVGTGQANAGGTDLVMNAIAAVVIGGTSILGGAGAVWRTVVGIYVLALIQNGFNLLHVDIVYQRVVFGAVLLTAVGIDAWVRRGAR</sequence>
<evidence type="ECO:0000256" key="6">
    <source>
        <dbReference type="SAM" id="Phobius"/>
    </source>
</evidence>
<comment type="caution">
    <text evidence="7">The sequence shown here is derived from an EMBL/GenBank/DDBJ whole genome shotgun (WGS) entry which is preliminary data.</text>
</comment>
<feature type="transmembrane region" description="Helical" evidence="6">
    <location>
        <begin position="82"/>
        <end position="103"/>
    </location>
</feature>
<evidence type="ECO:0000256" key="4">
    <source>
        <dbReference type="ARBA" id="ARBA00022989"/>
    </source>
</evidence>
<evidence type="ECO:0000313" key="8">
    <source>
        <dbReference type="Proteomes" id="UP000230886"/>
    </source>
</evidence>
<dbReference type="PANTHER" id="PTHR32196">
    <property type="entry name" value="ABC TRANSPORTER PERMEASE PROTEIN YPHD-RELATED-RELATED"/>
    <property type="match status" value="1"/>
</dbReference>
<feature type="transmembrane region" description="Helical" evidence="6">
    <location>
        <begin position="6"/>
        <end position="24"/>
    </location>
</feature>
<protein>
    <recommendedName>
        <fullName evidence="9">ABC transporter permease</fullName>
    </recommendedName>
</protein>
<dbReference type="RefSeq" id="WP_099699082.1">
    <property type="nucleotide sequence ID" value="NZ_NOVD01000086.1"/>
</dbReference>
<evidence type="ECO:0000313" key="7">
    <source>
        <dbReference type="EMBL" id="PCK22015.1"/>
    </source>
</evidence>
<feature type="transmembrane region" description="Helical" evidence="6">
    <location>
        <begin position="36"/>
        <end position="62"/>
    </location>
</feature>
<name>A0A2A5IXF7_RHOSG</name>
<gene>
    <name evidence="7" type="ORF">CHR55_33190</name>
</gene>
<proteinExistence type="predicted"/>
<dbReference type="Proteomes" id="UP000230886">
    <property type="component" value="Unassembled WGS sequence"/>
</dbReference>
<evidence type="ECO:0000256" key="3">
    <source>
        <dbReference type="ARBA" id="ARBA00022692"/>
    </source>
</evidence>
<evidence type="ECO:0008006" key="9">
    <source>
        <dbReference type="Google" id="ProtNLM"/>
    </source>
</evidence>
<dbReference type="GO" id="GO:0022857">
    <property type="term" value="F:transmembrane transporter activity"/>
    <property type="evidence" value="ECO:0007669"/>
    <property type="project" value="InterPro"/>
</dbReference>
<reference evidence="7 8" key="1">
    <citation type="submission" date="2017-07" db="EMBL/GenBank/DDBJ databases">
        <title>Draft sequence of Rhodococcus enclensis 23b-28.</title>
        <authorList>
            <person name="Besaury L."/>
            <person name="Sancelme M."/>
            <person name="Amato P."/>
            <person name="Lallement A."/>
            <person name="Delort A.-M."/>
        </authorList>
    </citation>
    <scope>NUCLEOTIDE SEQUENCE [LARGE SCALE GENOMIC DNA]</scope>
    <source>
        <strain evidence="7 8">23b-28</strain>
    </source>
</reference>
<organism evidence="7 8">
    <name type="scientific">Rhodococcus qingshengii</name>
    <dbReference type="NCBI Taxonomy" id="334542"/>
    <lineage>
        <taxon>Bacteria</taxon>
        <taxon>Bacillati</taxon>
        <taxon>Actinomycetota</taxon>
        <taxon>Actinomycetes</taxon>
        <taxon>Mycobacteriales</taxon>
        <taxon>Nocardiaceae</taxon>
        <taxon>Rhodococcus</taxon>
        <taxon>Rhodococcus erythropolis group</taxon>
    </lineage>
</organism>
<dbReference type="Pfam" id="PF02653">
    <property type="entry name" value="BPD_transp_2"/>
    <property type="match status" value="1"/>
</dbReference>
<keyword evidence="3 6" id="KW-0812">Transmembrane</keyword>
<dbReference type="EMBL" id="NOVD01000086">
    <property type="protein sequence ID" value="PCK22015.1"/>
    <property type="molecule type" value="Genomic_DNA"/>
</dbReference>
<dbReference type="InterPro" id="IPR001851">
    <property type="entry name" value="ABC_transp_permease"/>
</dbReference>
<evidence type="ECO:0000256" key="1">
    <source>
        <dbReference type="ARBA" id="ARBA00004651"/>
    </source>
</evidence>
<comment type="subcellular location">
    <subcellularLocation>
        <location evidence="1">Cell membrane</location>
        <topology evidence="1">Multi-pass membrane protein</topology>
    </subcellularLocation>
</comment>
<dbReference type="GO" id="GO:0005886">
    <property type="term" value="C:plasma membrane"/>
    <property type="evidence" value="ECO:0007669"/>
    <property type="project" value="UniProtKB-SubCell"/>
</dbReference>
<evidence type="ECO:0000256" key="2">
    <source>
        <dbReference type="ARBA" id="ARBA00022475"/>
    </source>
</evidence>
<accession>A0A2A5IXF7</accession>
<keyword evidence="4 6" id="KW-1133">Transmembrane helix</keyword>
<dbReference type="AlphaFoldDB" id="A0A2A5IXF7"/>